<reference evidence="4 6" key="1">
    <citation type="submission" date="2015-12" db="EMBL/GenBank/DDBJ databases">
        <title>Intraspecies pangenome expansion in the marine bacterium Alteromonas.</title>
        <authorList>
            <person name="Lopez-Perez M."/>
            <person name="Rodriguez-Valera F."/>
        </authorList>
    </citation>
    <scope>NUCLEOTIDE SEQUENCE [LARGE SCALE GENOMIC DNA]</scope>
    <source>
        <strain evidence="4 6">LMG 21861</strain>
    </source>
</reference>
<proteinExistence type="inferred from homology"/>
<dbReference type="GO" id="GO:0016614">
    <property type="term" value="F:oxidoreductase activity, acting on CH-OH group of donors"/>
    <property type="evidence" value="ECO:0007669"/>
    <property type="project" value="UniProtKB-ARBA"/>
</dbReference>
<protein>
    <submittedName>
        <fullName evidence="4">3-ketoacyl-ACP reductase</fullName>
    </submittedName>
    <submittedName>
        <fullName evidence="5">SDR family oxidoreductase</fullName>
    </submittedName>
</protein>
<dbReference type="PRINTS" id="PR00080">
    <property type="entry name" value="SDRFAMILY"/>
</dbReference>
<sequence>MENVKVALVTGGAKGIGASIVEKLAASNFAVVINYASSSDAAYELVDKIKGRGGQVIAVQADVSKTTQAESLFEAALQEFGKVDVLVNNAGVMVLSTLNETSDDDFNKQFDVNMKGVFNMLRLASKHLHQGGSIINLSTSVVGLKLERYGVYAATKSAVETMSAILSKELRGKDVAVNCVAPGPTETDLFTEGKSQEFIDKLANMSPMERLGQPEDIANVVNFLASDEGHWINGQVLRANGGIV</sequence>
<evidence type="ECO:0000259" key="3">
    <source>
        <dbReference type="SMART" id="SM00822"/>
    </source>
</evidence>
<dbReference type="PRINTS" id="PR00081">
    <property type="entry name" value="GDHRDH"/>
</dbReference>
<evidence type="ECO:0000313" key="5">
    <source>
        <dbReference type="EMBL" id="MDO6577889.1"/>
    </source>
</evidence>
<evidence type="ECO:0000256" key="2">
    <source>
        <dbReference type="ARBA" id="ARBA00023002"/>
    </source>
</evidence>
<dbReference type="EMBL" id="CP013926">
    <property type="protein sequence ID" value="AMJ75194.1"/>
    <property type="molecule type" value="Genomic_DNA"/>
</dbReference>
<dbReference type="PANTHER" id="PTHR48107:SF7">
    <property type="entry name" value="RE15974P"/>
    <property type="match status" value="1"/>
</dbReference>
<dbReference type="Gene3D" id="3.40.50.720">
    <property type="entry name" value="NAD(P)-binding Rossmann-like Domain"/>
    <property type="match status" value="1"/>
</dbReference>
<dbReference type="SUPFAM" id="SSF51735">
    <property type="entry name" value="NAD(P)-binding Rossmann-fold domains"/>
    <property type="match status" value="1"/>
</dbReference>
<dbReference type="CDD" id="cd05362">
    <property type="entry name" value="THN_reductase-like_SDR_c"/>
    <property type="match status" value="1"/>
</dbReference>
<dbReference type="InterPro" id="IPR057326">
    <property type="entry name" value="KR_dom"/>
</dbReference>
<evidence type="ECO:0000313" key="4">
    <source>
        <dbReference type="EMBL" id="AMJ75194.1"/>
    </source>
</evidence>
<dbReference type="Pfam" id="PF13561">
    <property type="entry name" value="adh_short_C2"/>
    <property type="match status" value="1"/>
</dbReference>
<keyword evidence="6" id="KW-1185">Reference proteome</keyword>
<dbReference type="Proteomes" id="UP001170717">
    <property type="component" value="Unassembled WGS sequence"/>
</dbReference>
<comment type="similarity">
    <text evidence="1">Belongs to the short-chain dehydrogenases/reductases (SDR) family.</text>
</comment>
<dbReference type="AlphaFoldDB" id="A0AAW7Z355"/>
<gene>
    <name evidence="4" type="ORF">AVL57_15225</name>
    <name evidence="5" type="ORF">Q4527_10825</name>
</gene>
<keyword evidence="2" id="KW-0560">Oxidoreductase</keyword>
<dbReference type="KEGG" id="asq:AVL57_15225"/>
<dbReference type="FunFam" id="3.40.50.720:FF:000084">
    <property type="entry name" value="Short-chain dehydrogenase reductase"/>
    <property type="match status" value="1"/>
</dbReference>
<accession>A0AAW7Z355</accession>
<dbReference type="InterPro" id="IPR036291">
    <property type="entry name" value="NAD(P)-bd_dom_sf"/>
</dbReference>
<dbReference type="SMART" id="SM00822">
    <property type="entry name" value="PKS_KR"/>
    <property type="match status" value="1"/>
</dbReference>
<organism evidence="5 7">
    <name type="scientific">Alteromonas stellipolaris</name>
    <dbReference type="NCBI Taxonomy" id="233316"/>
    <lineage>
        <taxon>Bacteria</taxon>
        <taxon>Pseudomonadati</taxon>
        <taxon>Pseudomonadota</taxon>
        <taxon>Gammaproteobacteria</taxon>
        <taxon>Alteromonadales</taxon>
        <taxon>Alteromonadaceae</taxon>
        <taxon>Alteromonas/Salinimonas group</taxon>
        <taxon>Alteromonas</taxon>
    </lineage>
</organism>
<dbReference type="RefSeq" id="WP_057790383.1">
    <property type="nucleotide sequence ID" value="NZ_CP013926.1"/>
</dbReference>
<evidence type="ECO:0000256" key="1">
    <source>
        <dbReference type="ARBA" id="ARBA00006484"/>
    </source>
</evidence>
<evidence type="ECO:0000313" key="6">
    <source>
        <dbReference type="Proteomes" id="UP000056750"/>
    </source>
</evidence>
<reference evidence="5" key="2">
    <citation type="submission" date="2023-07" db="EMBL/GenBank/DDBJ databases">
        <title>Genome content predicts the carbon catabolic preferences of heterotrophic bacteria.</title>
        <authorList>
            <person name="Gralka M."/>
        </authorList>
    </citation>
    <scope>NUCLEOTIDE SEQUENCE</scope>
    <source>
        <strain evidence="5">F2M12</strain>
    </source>
</reference>
<dbReference type="EMBL" id="JAUOQI010000006">
    <property type="protein sequence ID" value="MDO6577889.1"/>
    <property type="molecule type" value="Genomic_DNA"/>
</dbReference>
<feature type="domain" description="Ketoreductase" evidence="3">
    <location>
        <begin position="5"/>
        <end position="183"/>
    </location>
</feature>
<dbReference type="Proteomes" id="UP000056750">
    <property type="component" value="Chromosome"/>
</dbReference>
<dbReference type="InterPro" id="IPR002347">
    <property type="entry name" value="SDR_fam"/>
</dbReference>
<evidence type="ECO:0000313" key="7">
    <source>
        <dbReference type="Proteomes" id="UP001170717"/>
    </source>
</evidence>
<name>A0AAW7Z355_9ALTE</name>
<dbReference type="PANTHER" id="PTHR48107">
    <property type="entry name" value="NADPH-DEPENDENT ALDEHYDE REDUCTASE-LIKE PROTEIN, CHLOROPLASTIC-RELATED"/>
    <property type="match status" value="1"/>
</dbReference>